<proteinExistence type="predicted"/>
<accession>A0A381PIT4</accession>
<dbReference type="InterPro" id="IPR021678">
    <property type="entry name" value="DUF3263"/>
</dbReference>
<dbReference type="AlphaFoldDB" id="A0A381PIT4"/>
<protein>
    <recommendedName>
        <fullName evidence="2">DUF3263 domain-containing protein</fullName>
    </recommendedName>
</protein>
<gene>
    <name evidence="1" type="ORF">METZ01_LOCUS19780</name>
</gene>
<reference evidence="1" key="1">
    <citation type="submission" date="2018-05" db="EMBL/GenBank/DDBJ databases">
        <authorList>
            <person name="Lanie J.A."/>
            <person name="Ng W.-L."/>
            <person name="Kazmierczak K.M."/>
            <person name="Andrzejewski T.M."/>
            <person name="Davidsen T.M."/>
            <person name="Wayne K.J."/>
            <person name="Tettelin H."/>
            <person name="Glass J.I."/>
            <person name="Rusch D."/>
            <person name="Podicherti R."/>
            <person name="Tsui H.-C.T."/>
            <person name="Winkler M.E."/>
        </authorList>
    </citation>
    <scope>NUCLEOTIDE SEQUENCE</scope>
</reference>
<feature type="non-terminal residue" evidence="1">
    <location>
        <position position="1"/>
    </location>
</feature>
<evidence type="ECO:0008006" key="2">
    <source>
        <dbReference type="Google" id="ProtNLM"/>
    </source>
</evidence>
<dbReference type="Pfam" id="PF11662">
    <property type="entry name" value="DUF3263"/>
    <property type="match status" value="1"/>
</dbReference>
<dbReference type="EMBL" id="UINC01000997">
    <property type="protein sequence ID" value="SUZ66926.1"/>
    <property type="molecule type" value="Genomic_DNA"/>
</dbReference>
<sequence length="85" mass="10261">VALTDRDREILEFERTWWALDAPKEGLINERFELSVTRYYQLLGALLDSPEALEHDPLVVLRLRRRRDRRRRARFELPAQEEDGR</sequence>
<organism evidence="1">
    <name type="scientific">marine metagenome</name>
    <dbReference type="NCBI Taxonomy" id="408172"/>
    <lineage>
        <taxon>unclassified sequences</taxon>
        <taxon>metagenomes</taxon>
        <taxon>ecological metagenomes</taxon>
    </lineage>
</organism>
<name>A0A381PIT4_9ZZZZ</name>
<evidence type="ECO:0000313" key="1">
    <source>
        <dbReference type="EMBL" id="SUZ66926.1"/>
    </source>
</evidence>